<sequence length="61" mass="6346">MNFSRLISPPTCYRGSSLIAAGVGVGGLPGSASSVSVSVAIPFSFTFPFIGWILHFDLILS</sequence>
<proteinExistence type="predicted"/>
<keyword evidence="1" id="KW-0472">Membrane</keyword>
<geneLocation type="mitochondrion" evidence="2"/>
<comment type="caution">
    <text evidence="2">The sequence shown here is derived from an EMBL/GenBank/DDBJ whole genome shotgun (WGS) entry which is preliminary data.</text>
</comment>
<name>A0A101LVX0_PICGL</name>
<dbReference type="EMBL" id="LKAM01000012">
    <property type="protein sequence ID" value="KUM46332.1"/>
    <property type="molecule type" value="Genomic_DNA"/>
</dbReference>
<feature type="transmembrane region" description="Helical" evidence="1">
    <location>
        <begin position="39"/>
        <end position="60"/>
    </location>
</feature>
<keyword evidence="2" id="KW-0496">Mitochondrion</keyword>
<keyword evidence="1" id="KW-0812">Transmembrane</keyword>
<dbReference type="AlphaFoldDB" id="A0A101LVX0"/>
<keyword evidence="1" id="KW-1133">Transmembrane helix</keyword>
<evidence type="ECO:0000313" key="2">
    <source>
        <dbReference type="EMBL" id="KUM46332.1"/>
    </source>
</evidence>
<reference evidence="2" key="1">
    <citation type="journal article" date="2015" name="Genome Biol. Evol.">
        <title>Organellar Genomes of White Spruce (Picea glauca): Assembly and Annotation.</title>
        <authorList>
            <person name="Jackman S.D."/>
            <person name="Warren R.L."/>
            <person name="Gibb E.A."/>
            <person name="Vandervalk B.P."/>
            <person name="Mohamadi H."/>
            <person name="Chu J."/>
            <person name="Raymond A."/>
            <person name="Pleasance S."/>
            <person name="Coope R."/>
            <person name="Wildung M.R."/>
            <person name="Ritland C.E."/>
            <person name="Bousquet J."/>
            <person name="Jones S.J."/>
            <person name="Bohlmann J."/>
            <person name="Birol I."/>
        </authorList>
    </citation>
    <scope>NUCLEOTIDE SEQUENCE [LARGE SCALE GENOMIC DNA]</scope>
    <source>
        <tissue evidence="2">Flushing bud</tissue>
    </source>
</reference>
<evidence type="ECO:0000256" key="1">
    <source>
        <dbReference type="SAM" id="Phobius"/>
    </source>
</evidence>
<protein>
    <submittedName>
        <fullName evidence="2">Uncharacterized protein</fullName>
    </submittedName>
</protein>
<accession>A0A101LVX0</accession>
<gene>
    <name evidence="2" type="ORF">ABT39_MTgene1838</name>
</gene>
<organism evidence="2">
    <name type="scientific">Picea glauca</name>
    <name type="common">White spruce</name>
    <name type="synonym">Pinus glauca</name>
    <dbReference type="NCBI Taxonomy" id="3330"/>
    <lineage>
        <taxon>Eukaryota</taxon>
        <taxon>Viridiplantae</taxon>
        <taxon>Streptophyta</taxon>
        <taxon>Embryophyta</taxon>
        <taxon>Tracheophyta</taxon>
        <taxon>Spermatophyta</taxon>
        <taxon>Pinopsida</taxon>
        <taxon>Pinidae</taxon>
        <taxon>Conifers I</taxon>
        <taxon>Pinales</taxon>
        <taxon>Pinaceae</taxon>
        <taxon>Picea</taxon>
    </lineage>
</organism>